<sequence length="243" mass="26732">MSTAGSIQGQQIEVTVVECTKLNDKEWFSRQDPYVCLEYGDAKFRTRTCTDGGKNPTFREKFNIVLCEGRRDLKVLVWNSNTLTSHDFIGSGTVQFNKVLSQGYDDSTWSIQSNSGRYAGEVKLILHYGNVNKPAATSCAPPAPAAPCVPTILTPSYPPSSVYTAPSMVYPPYLPNPQPAVYSLVQYPPPSNYPPSSQTAASFPPMAYLYPPQPQPYPPPTQATPYFYPPAPYPGSYPSPPPY</sequence>
<dbReference type="SMART" id="SM00239">
    <property type="entry name" value="C2"/>
    <property type="match status" value="1"/>
</dbReference>
<dbReference type="STRING" id="4432.A0A1U7Z0Y9"/>
<dbReference type="PANTHER" id="PTHR47052:SF3">
    <property type="entry name" value="INGRESSION PROTEIN 1"/>
    <property type="match status" value="1"/>
</dbReference>
<feature type="domain" description="C2" evidence="1">
    <location>
        <begin position="1"/>
        <end position="110"/>
    </location>
</feature>
<dbReference type="OMA" id="IILHYAN"/>
<evidence type="ECO:0000259" key="1">
    <source>
        <dbReference type="PROSITE" id="PS50004"/>
    </source>
</evidence>
<dbReference type="eggNOG" id="KOG1030">
    <property type="taxonomic scope" value="Eukaryota"/>
</dbReference>
<evidence type="ECO:0000313" key="2">
    <source>
        <dbReference type="Proteomes" id="UP000189703"/>
    </source>
</evidence>
<name>A0A1U7Z0Y9_NELNU</name>
<dbReference type="InterPro" id="IPR000008">
    <property type="entry name" value="C2_dom"/>
</dbReference>
<dbReference type="Proteomes" id="UP000189703">
    <property type="component" value="Unplaced"/>
</dbReference>
<proteinExistence type="predicted"/>
<dbReference type="RefSeq" id="XP_010244245.1">
    <property type="nucleotide sequence ID" value="XM_010245943.2"/>
</dbReference>
<dbReference type="GeneID" id="104588122"/>
<dbReference type="InterPro" id="IPR035892">
    <property type="entry name" value="C2_domain_sf"/>
</dbReference>
<gene>
    <name evidence="3 4" type="primary">LOC104588122</name>
</gene>
<dbReference type="RefSeq" id="XP_010244244.1">
    <property type="nucleotide sequence ID" value="XM_010245942.2"/>
</dbReference>
<dbReference type="OrthoDB" id="270970at2759"/>
<dbReference type="KEGG" id="nnu:104588122"/>
<accession>A0A1U7Z0Y9</accession>
<dbReference type="PANTHER" id="PTHR47052">
    <property type="entry name" value="CONSERVED SERINE PROLINE-RICH PROTEIN (AFU_ORTHOLOGUE AFUA_2G01790)"/>
    <property type="match status" value="1"/>
</dbReference>
<protein>
    <submittedName>
        <fullName evidence="3 4">U1 small nuclear ribonucleoprotein C-like</fullName>
    </submittedName>
</protein>
<dbReference type="Pfam" id="PF00168">
    <property type="entry name" value="C2"/>
    <property type="match status" value="1"/>
</dbReference>
<dbReference type="Gene3D" id="2.60.40.150">
    <property type="entry name" value="C2 domain"/>
    <property type="match status" value="1"/>
</dbReference>
<evidence type="ECO:0000313" key="3">
    <source>
        <dbReference type="RefSeq" id="XP_010244244.1"/>
    </source>
</evidence>
<evidence type="ECO:0000313" key="4">
    <source>
        <dbReference type="RefSeq" id="XP_010244245.1"/>
    </source>
</evidence>
<dbReference type="PROSITE" id="PS50004">
    <property type="entry name" value="C2"/>
    <property type="match status" value="1"/>
</dbReference>
<organism evidence="2 4">
    <name type="scientific">Nelumbo nucifera</name>
    <name type="common">Sacred lotus</name>
    <dbReference type="NCBI Taxonomy" id="4432"/>
    <lineage>
        <taxon>Eukaryota</taxon>
        <taxon>Viridiplantae</taxon>
        <taxon>Streptophyta</taxon>
        <taxon>Embryophyta</taxon>
        <taxon>Tracheophyta</taxon>
        <taxon>Spermatophyta</taxon>
        <taxon>Magnoliopsida</taxon>
        <taxon>Proteales</taxon>
        <taxon>Nelumbonaceae</taxon>
        <taxon>Nelumbo</taxon>
    </lineage>
</organism>
<dbReference type="CDD" id="cd00030">
    <property type="entry name" value="C2"/>
    <property type="match status" value="1"/>
</dbReference>
<dbReference type="SUPFAM" id="SSF49562">
    <property type="entry name" value="C2 domain (Calcium/lipid-binding domain, CaLB)"/>
    <property type="match status" value="1"/>
</dbReference>
<dbReference type="InterPro" id="IPR052981">
    <property type="entry name" value="Ingression_C2_domain"/>
</dbReference>
<keyword evidence="2" id="KW-1185">Reference proteome</keyword>
<reference evidence="3 4" key="1">
    <citation type="submission" date="2025-04" db="UniProtKB">
        <authorList>
            <consortium name="RefSeq"/>
        </authorList>
    </citation>
    <scope>IDENTIFICATION</scope>
</reference>
<dbReference type="AlphaFoldDB" id="A0A1U7Z0Y9"/>